<dbReference type="InterPro" id="IPR000073">
    <property type="entry name" value="AB_hydrolase_1"/>
</dbReference>
<evidence type="ECO:0000259" key="2">
    <source>
        <dbReference type="Pfam" id="PF12697"/>
    </source>
</evidence>
<dbReference type="Pfam" id="PF12697">
    <property type="entry name" value="Abhydrolase_6"/>
    <property type="match status" value="1"/>
</dbReference>
<gene>
    <name evidence="3" type="ORF">MNBD_ACTINO02-2665</name>
</gene>
<feature type="compositionally biased region" description="Basic and acidic residues" evidence="1">
    <location>
        <begin position="12"/>
        <end position="24"/>
    </location>
</feature>
<dbReference type="PANTHER" id="PTHR43689">
    <property type="entry name" value="HYDROLASE"/>
    <property type="match status" value="1"/>
</dbReference>
<proteinExistence type="predicted"/>
<dbReference type="SUPFAM" id="SSF53474">
    <property type="entry name" value="alpha/beta-Hydrolases"/>
    <property type="match status" value="1"/>
</dbReference>
<evidence type="ECO:0000313" key="3">
    <source>
        <dbReference type="EMBL" id="VAW02272.1"/>
    </source>
</evidence>
<dbReference type="InterPro" id="IPR029058">
    <property type="entry name" value="AB_hydrolase_fold"/>
</dbReference>
<accession>A0A3B0SIM1</accession>
<feature type="domain" description="AB hydrolase-1" evidence="2">
    <location>
        <begin position="59"/>
        <end position="293"/>
    </location>
</feature>
<reference evidence="3" key="1">
    <citation type="submission" date="2018-06" db="EMBL/GenBank/DDBJ databases">
        <authorList>
            <person name="Zhirakovskaya E."/>
        </authorList>
    </citation>
    <scope>NUCLEOTIDE SEQUENCE</scope>
</reference>
<dbReference type="EMBL" id="UOEK01000230">
    <property type="protein sequence ID" value="VAW02272.1"/>
    <property type="molecule type" value="Genomic_DNA"/>
</dbReference>
<sequence length="308" mass="33577">MTDFLTAVTAMRGDETRSDHDHPRSAATKTKRRTVRGSLDELHTSTFGSQIRQGQTPFIFLHGLGGTQVYWTAADSDRYLPPQSTLVDLLGFGQSPRPFKKYTLDTHLAALEAALAGQPPAILVGHSLGAALALAYAVRNPESVKGLVLISLPSYGGTQGAIRWHRRRLSGWFLTNMVLTGLACVTSRRLLGPLLPLILRDIPREVARDLVEHNVMSSTTSLWNVLYRRDAVDDLDRLAPDLPVTFIHGTKDGTAPIDSIRAVTDGYENRKLIELEGVDHHPWLRAPGACAAAIADAGRTIQTAPPKA</sequence>
<dbReference type="Gene3D" id="3.40.50.1820">
    <property type="entry name" value="alpha/beta hydrolase"/>
    <property type="match status" value="1"/>
</dbReference>
<dbReference type="AlphaFoldDB" id="A0A3B0SIM1"/>
<protein>
    <recommendedName>
        <fullName evidence="2">AB hydrolase-1 domain-containing protein</fullName>
    </recommendedName>
</protein>
<dbReference type="PRINTS" id="PR00111">
    <property type="entry name" value="ABHYDROLASE"/>
</dbReference>
<evidence type="ECO:0000256" key="1">
    <source>
        <dbReference type="SAM" id="MobiDB-lite"/>
    </source>
</evidence>
<organism evidence="3">
    <name type="scientific">hydrothermal vent metagenome</name>
    <dbReference type="NCBI Taxonomy" id="652676"/>
    <lineage>
        <taxon>unclassified sequences</taxon>
        <taxon>metagenomes</taxon>
        <taxon>ecological metagenomes</taxon>
    </lineage>
</organism>
<name>A0A3B0SIM1_9ZZZZ</name>
<feature type="region of interest" description="Disordered" evidence="1">
    <location>
        <begin position="8"/>
        <end position="37"/>
    </location>
</feature>
<dbReference type="PANTHER" id="PTHR43689:SF8">
    <property type="entry name" value="ALPHA_BETA-HYDROLASES SUPERFAMILY PROTEIN"/>
    <property type="match status" value="1"/>
</dbReference>